<dbReference type="NCBIfam" id="TIGR02896">
    <property type="entry name" value="spore_III_AF"/>
    <property type="match status" value="1"/>
</dbReference>
<feature type="transmembrane region" description="Helical" evidence="1">
    <location>
        <begin position="6"/>
        <end position="25"/>
    </location>
</feature>
<dbReference type="RefSeq" id="WP_073538272.1">
    <property type="nucleotide sequence ID" value="NZ_CP018335.1"/>
</dbReference>
<organism evidence="2 3">
    <name type="scientific">Clostridium kluyveri</name>
    <dbReference type="NCBI Taxonomy" id="1534"/>
    <lineage>
        <taxon>Bacteria</taxon>
        <taxon>Bacillati</taxon>
        <taxon>Bacillota</taxon>
        <taxon>Clostridia</taxon>
        <taxon>Eubacteriales</taxon>
        <taxon>Clostridiaceae</taxon>
        <taxon>Clostridium</taxon>
    </lineage>
</organism>
<keyword evidence="1" id="KW-0472">Membrane</keyword>
<proteinExistence type="predicted"/>
<dbReference type="InterPro" id="IPR014245">
    <property type="entry name" value="Spore_III_AF"/>
</dbReference>
<sequence>MIESLRQWLIGICTAVFFITAIEMLLPDNSMKKYCKFVLGLILITVFINPLIKIFNKDFDINSYTAKAIESFEENTKSEKSLKDFNEYKEKSKADTIEAFESNLKLSCEKDLKEKYPDGNYKVMVEAAYDEENNIVYIKNMNVEIQKGSVEKVKKVDVSGKTTSVSNFDEENNEQCNKIKNYLSKELNVSEDVIHVNS</sequence>
<dbReference type="AlphaFoldDB" id="A0A1L5F6H0"/>
<gene>
    <name evidence="2" type="ORF">BS101_07545</name>
</gene>
<reference evidence="2 3" key="1">
    <citation type="submission" date="2016-12" db="EMBL/GenBank/DDBJ databases">
        <title>Complete genome sequence of Clostridium kluyveri JZZ isolated from the pit mud of a Chinese flavor liquor-making factory.</title>
        <authorList>
            <person name="Wang Y."/>
        </authorList>
    </citation>
    <scope>NUCLEOTIDE SEQUENCE [LARGE SCALE GENOMIC DNA]</scope>
    <source>
        <strain evidence="2 3">JZZ</strain>
    </source>
</reference>
<dbReference type="OrthoDB" id="2375554at2"/>
<dbReference type="Pfam" id="PF09581">
    <property type="entry name" value="Spore_III_AF"/>
    <property type="match status" value="1"/>
</dbReference>
<keyword evidence="1" id="KW-0812">Transmembrane</keyword>
<name>A0A1L5F6H0_CLOKL</name>
<evidence type="ECO:0000256" key="1">
    <source>
        <dbReference type="SAM" id="Phobius"/>
    </source>
</evidence>
<feature type="transmembrane region" description="Helical" evidence="1">
    <location>
        <begin position="37"/>
        <end position="55"/>
    </location>
</feature>
<evidence type="ECO:0000313" key="3">
    <source>
        <dbReference type="Proteomes" id="UP000184604"/>
    </source>
</evidence>
<accession>A0A1L5F6H0</accession>
<protein>
    <submittedName>
        <fullName evidence="2">Stage III sporulation protein AF</fullName>
    </submittedName>
</protein>
<dbReference type="EMBL" id="CP018335">
    <property type="protein sequence ID" value="APM38605.1"/>
    <property type="molecule type" value="Genomic_DNA"/>
</dbReference>
<keyword evidence="1" id="KW-1133">Transmembrane helix</keyword>
<dbReference type="Proteomes" id="UP000184604">
    <property type="component" value="Chromosome"/>
</dbReference>
<evidence type="ECO:0000313" key="2">
    <source>
        <dbReference type="EMBL" id="APM38605.1"/>
    </source>
</evidence>